<dbReference type="HOGENOM" id="CLU_197380_0_0_9"/>
<name>A0A0E3M8K4_CLOSL</name>
<reference evidence="1 2" key="1">
    <citation type="journal article" date="2015" name="J. Biotechnol.">
        <title>Complete genome sequence of a malodorant-producing acetogen, Clostridium scatologenes ATCC 25775(T).</title>
        <authorList>
            <person name="Zhu Z."/>
            <person name="Guo T."/>
            <person name="Zheng H."/>
            <person name="Song T."/>
            <person name="Ouyang P."/>
            <person name="Xie J."/>
        </authorList>
    </citation>
    <scope>NUCLEOTIDE SEQUENCE [LARGE SCALE GENOMIC DNA]</scope>
    <source>
        <strain evidence="1 2">ATCC 25775</strain>
    </source>
</reference>
<dbReference type="AlphaFoldDB" id="A0A0E3M8K4"/>
<sequence length="54" mass="6527">MKDKLELIASKEFVYYEDMYKIVDFMNKNLSEYNIVLGVTEKENKNIVNIYKEK</sequence>
<dbReference type="InterPro" id="IPR012190">
    <property type="entry name" value="UCP036698"/>
</dbReference>
<dbReference type="Proteomes" id="UP000033115">
    <property type="component" value="Chromosome"/>
</dbReference>
<evidence type="ECO:0008006" key="3">
    <source>
        <dbReference type="Google" id="ProtNLM"/>
    </source>
</evidence>
<dbReference type="KEGG" id="csq:CSCA_1357"/>
<gene>
    <name evidence="1" type="ORF">CSCA_1357</name>
</gene>
<accession>A0A0E3M8K4</accession>
<organism evidence="1 2">
    <name type="scientific">Clostridium scatologenes</name>
    <dbReference type="NCBI Taxonomy" id="1548"/>
    <lineage>
        <taxon>Bacteria</taxon>
        <taxon>Bacillati</taxon>
        <taxon>Bacillota</taxon>
        <taxon>Clostridia</taxon>
        <taxon>Eubacteriales</taxon>
        <taxon>Clostridiaceae</taxon>
        <taxon>Clostridium</taxon>
    </lineage>
</organism>
<dbReference type="STRING" id="1548.CSCA_1357"/>
<evidence type="ECO:0000313" key="2">
    <source>
        <dbReference type="Proteomes" id="UP000033115"/>
    </source>
</evidence>
<dbReference type="EMBL" id="CP009933">
    <property type="protein sequence ID" value="AKA68482.1"/>
    <property type="molecule type" value="Genomic_DNA"/>
</dbReference>
<dbReference type="Pfam" id="PF14084">
    <property type="entry name" value="DUF4264"/>
    <property type="match status" value="1"/>
</dbReference>
<keyword evidence="2" id="KW-1185">Reference proteome</keyword>
<protein>
    <recommendedName>
        <fullName evidence="3">DUF4264 domain-containing protein</fullName>
    </recommendedName>
</protein>
<proteinExistence type="predicted"/>
<dbReference type="RefSeq" id="WP_082085050.1">
    <property type="nucleotide sequence ID" value="NZ_CP009933.1"/>
</dbReference>
<evidence type="ECO:0000313" key="1">
    <source>
        <dbReference type="EMBL" id="AKA68482.1"/>
    </source>
</evidence>